<evidence type="ECO:0000313" key="3">
    <source>
        <dbReference type="Proteomes" id="UP000027920"/>
    </source>
</evidence>
<reference evidence="2 3" key="1">
    <citation type="submission" date="2013-03" db="EMBL/GenBank/DDBJ databases">
        <title>The Genome Sequence of Exophiala aquamarina CBS 119918.</title>
        <authorList>
            <consortium name="The Broad Institute Genomics Platform"/>
            <person name="Cuomo C."/>
            <person name="de Hoog S."/>
            <person name="Gorbushina A."/>
            <person name="Walker B."/>
            <person name="Young S.K."/>
            <person name="Zeng Q."/>
            <person name="Gargeya S."/>
            <person name="Fitzgerald M."/>
            <person name="Haas B."/>
            <person name="Abouelleil A."/>
            <person name="Allen A.W."/>
            <person name="Alvarado L."/>
            <person name="Arachchi H.M."/>
            <person name="Berlin A.M."/>
            <person name="Chapman S.B."/>
            <person name="Gainer-Dewar J."/>
            <person name="Goldberg J."/>
            <person name="Griggs A."/>
            <person name="Gujja S."/>
            <person name="Hansen M."/>
            <person name="Howarth C."/>
            <person name="Imamovic A."/>
            <person name="Ireland A."/>
            <person name="Larimer J."/>
            <person name="McCowan C."/>
            <person name="Murphy C."/>
            <person name="Pearson M."/>
            <person name="Poon T.W."/>
            <person name="Priest M."/>
            <person name="Roberts A."/>
            <person name="Saif S."/>
            <person name="Shea T."/>
            <person name="Sisk P."/>
            <person name="Sykes S."/>
            <person name="Wortman J."/>
            <person name="Nusbaum C."/>
            <person name="Birren B."/>
        </authorList>
    </citation>
    <scope>NUCLEOTIDE SEQUENCE [LARGE SCALE GENOMIC DNA]</scope>
    <source>
        <strain evidence="2 3">CBS 119918</strain>
    </source>
</reference>
<dbReference type="OrthoDB" id="3592035at2759"/>
<dbReference type="RefSeq" id="XP_013257006.1">
    <property type="nucleotide sequence ID" value="XM_013401552.1"/>
</dbReference>
<organism evidence="2 3">
    <name type="scientific">Exophiala aquamarina CBS 119918</name>
    <dbReference type="NCBI Taxonomy" id="1182545"/>
    <lineage>
        <taxon>Eukaryota</taxon>
        <taxon>Fungi</taxon>
        <taxon>Dikarya</taxon>
        <taxon>Ascomycota</taxon>
        <taxon>Pezizomycotina</taxon>
        <taxon>Eurotiomycetes</taxon>
        <taxon>Chaetothyriomycetidae</taxon>
        <taxon>Chaetothyriales</taxon>
        <taxon>Herpotrichiellaceae</taxon>
        <taxon>Exophiala</taxon>
    </lineage>
</organism>
<dbReference type="InterPro" id="IPR013783">
    <property type="entry name" value="Ig-like_fold"/>
</dbReference>
<dbReference type="EMBL" id="AMGV01000010">
    <property type="protein sequence ID" value="KEF54416.1"/>
    <property type="molecule type" value="Genomic_DNA"/>
</dbReference>
<dbReference type="Proteomes" id="UP000027920">
    <property type="component" value="Unassembled WGS sequence"/>
</dbReference>
<dbReference type="AlphaFoldDB" id="A0A072P3J4"/>
<accession>A0A072P3J4</accession>
<dbReference type="GeneID" id="25284491"/>
<dbReference type="InterPro" id="IPR048527">
    <property type="entry name" value="Sde182_C"/>
</dbReference>
<name>A0A072P3J4_9EURO</name>
<comment type="caution">
    <text evidence="2">The sequence shown here is derived from an EMBL/GenBank/DDBJ whole genome shotgun (WGS) entry which is preliminary data.</text>
</comment>
<feature type="domain" description="Cellulose-binding Sde182 C-terminal" evidence="1">
    <location>
        <begin position="8"/>
        <end position="37"/>
    </location>
</feature>
<dbReference type="VEuPathDB" id="FungiDB:A1O9_09582"/>
<dbReference type="Pfam" id="PF21027">
    <property type="entry name" value="Sde0182_C"/>
    <property type="match status" value="1"/>
</dbReference>
<proteinExistence type="predicted"/>
<sequence>MLTDKAMRKGQMLHFILDVKDNGTPQLTTYKRVVVQTTDLSLKGQGHKATETLTHALGLRTADHY</sequence>
<keyword evidence="3" id="KW-1185">Reference proteome</keyword>
<evidence type="ECO:0000313" key="2">
    <source>
        <dbReference type="EMBL" id="KEF54416.1"/>
    </source>
</evidence>
<gene>
    <name evidence="2" type="ORF">A1O9_09582</name>
</gene>
<evidence type="ECO:0000259" key="1">
    <source>
        <dbReference type="Pfam" id="PF21027"/>
    </source>
</evidence>
<dbReference type="HOGENOM" id="CLU_2849690_0_0_1"/>
<protein>
    <recommendedName>
        <fullName evidence="1">Cellulose-binding Sde182 C-terminal domain-containing protein</fullName>
    </recommendedName>
</protein>
<dbReference type="Gene3D" id="2.60.40.10">
    <property type="entry name" value="Immunoglobulins"/>
    <property type="match status" value="1"/>
</dbReference>